<dbReference type="PIRSF" id="PIRSF036492">
    <property type="entry name" value="ALDH"/>
    <property type="match status" value="1"/>
</dbReference>
<dbReference type="PANTHER" id="PTHR43570:SF16">
    <property type="entry name" value="ALDEHYDE DEHYDROGENASE TYPE III, ISOFORM Q"/>
    <property type="match status" value="1"/>
</dbReference>
<evidence type="ECO:0000313" key="6">
    <source>
        <dbReference type="Proteomes" id="UP001610446"/>
    </source>
</evidence>
<sequence length="531" mass="58711">MADYTSEAEVQLAYSTLQETFRSGKTKEIAWRKWQLKQIWWMVDENEELIRAALKKDMNRHPFETTFTECANVKGDIIEHLKSIDKWTADQKPDAGLMGFLLKPTVRPEPLGVALIIGPWNFPFSLLVQPLIAAITAGCAVLLKPSEVTNAVQQLFVDLVPKYLDTSAVRVVTGGAAETGRLLQRKFDHIFFTGSVPVARHIAAAAAKHLTPTVLELGGQCPAIVGASADIEAAAKDIAWIKYLNSGQICLSVNHVFAHPSVERKLIERMTFWFNEYNKGAADTMTHIVNDKNYLRLTGLAEKTEGKVEYDGERDAKTRKLPPTIVSDVKLTDSLLSEELFGTICPVVKASTKEAIDSINSLPHPLAIYVFSSDQNEIDRVINSTLSGGVTVNGVLVHAMVPGAPFGGVGDSGHGAYHGDYGFKSFTHYRTIARPSPFFNKATAFMRPPYSSANIKKLAVRNSAGIKKNWSLEKERESHKRGLVIAKSLRLLKILGWALVLLGFADYFGTDQRLGVLRGLRDLVREVKSFF</sequence>
<keyword evidence="6" id="KW-1185">Reference proteome</keyword>
<name>A0ABR4K6W5_9EURO</name>
<evidence type="ECO:0000256" key="3">
    <source>
        <dbReference type="PIRNR" id="PIRNR036492"/>
    </source>
</evidence>
<evidence type="ECO:0000259" key="4">
    <source>
        <dbReference type="Pfam" id="PF00171"/>
    </source>
</evidence>
<dbReference type="SUPFAM" id="SSF53720">
    <property type="entry name" value="ALDH-like"/>
    <property type="match status" value="1"/>
</dbReference>
<organism evidence="5 6">
    <name type="scientific">Aspergillus pseudoustus</name>
    <dbReference type="NCBI Taxonomy" id="1810923"/>
    <lineage>
        <taxon>Eukaryota</taxon>
        <taxon>Fungi</taxon>
        <taxon>Dikarya</taxon>
        <taxon>Ascomycota</taxon>
        <taxon>Pezizomycotina</taxon>
        <taxon>Eurotiomycetes</taxon>
        <taxon>Eurotiomycetidae</taxon>
        <taxon>Eurotiales</taxon>
        <taxon>Aspergillaceae</taxon>
        <taxon>Aspergillus</taxon>
        <taxon>Aspergillus subgen. Nidulantes</taxon>
    </lineage>
</organism>
<dbReference type="Proteomes" id="UP001610446">
    <property type="component" value="Unassembled WGS sequence"/>
</dbReference>
<dbReference type="InterPro" id="IPR016161">
    <property type="entry name" value="Ald_DH/histidinol_DH"/>
</dbReference>
<accession>A0ABR4K6W5</accession>
<dbReference type="InterPro" id="IPR012394">
    <property type="entry name" value="Aldehyde_DH_NAD(P)"/>
</dbReference>
<dbReference type="CDD" id="cd07135">
    <property type="entry name" value="ALDH_F14-YMR110C"/>
    <property type="match status" value="1"/>
</dbReference>
<dbReference type="Gene3D" id="3.40.309.10">
    <property type="entry name" value="Aldehyde Dehydrogenase, Chain A, domain 2"/>
    <property type="match status" value="1"/>
</dbReference>
<dbReference type="InterPro" id="IPR016163">
    <property type="entry name" value="Ald_DH_C"/>
</dbReference>
<proteinExistence type="inferred from homology"/>
<evidence type="ECO:0000313" key="5">
    <source>
        <dbReference type="EMBL" id="KAL2847772.1"/>
    </source>
</evidence>
<dbReference type="InterPro" id="IPR015590">
    <property type="entry name" value="Aldehyde_DH_dom"/>
</dbReference>
<evidence type="ECO:0000256" key="1">
    <source>
        <dbReference type="ARBA" id="ARBA00009986"/>
    </source>
</evidence>
<evidence type="ECO:0000256" key="2">
    <source>
        <dbReference type="ARBA" id="ARBA00023002"/>
    </source>
</evidence>
<gene>
    <name evidence="5" type="ORF">BJY01DRAFT_212412</name>
</gene>
<dbReference type="Gene3D" id="3.40.605.10">
    <property type="entry name" value="Aldehyde Dehydrogenase, Chain A, domain 1"/>
    <property type="match status" value="1"/>
</dbReference>
<comment type="similarity">
    <text evidence="1 3">Belongs to the aldehyde dehydrogenase family.</text>
</comment>
<dbReference type="Pfam" id="PF00171">
    <property type="entry name" value="Aldedh"/>
    <property type="match status" value="1"/>
</dbReference>
<feature type="domain" description="Aldehyde dehydrogenase" evidence="4">
    <location>
        <begin position="6"/>
        <end position="432"/>
    </location>
</feature>
<dbReference type="PANTHER" id="PTHR43570">
    <property type="entry name" value="ALDEHYDE DEHYDROGENASE"/>
    <property type="match status" value="1"/>
</dbReference>
<dbReference type="EMBL" id="JBFXLU010000054">
    <property type="protein sequence ID" value="KAL2847772.1"/>
    <property type="molecule type" value="Genomic_DNA"/>
</dbReference>
<comment type="caution">
    <text evidence="5">The sequence shown here is derived from an EMBL/GenBank/DDBJ whole genome shotgun (WGS) entry which is preliminary data.</text>
</comment>
<dbReference type="InterPro" id="IPR016162">
    <property type="entry name" value="Ald_DH_N"/>
</dbReference>
<protein>
    <recommendedName>
        <fullName evidence="3">Aldehyde dehydrogenase</fullName>
    </recommendedName>
</protein>
<keyword evidence="2 3" id="KW-0560">Oxidoreductase</keyword>
<reference evidence="5 6" key="1">
    <citation type="submission" date="2024-07" db="EMBL/GenBank/DDBJ databases">
        <title>Section-level genome sequencing and comparative genomics of Aspergillus sections Usti and Cavernicolus.</title>
        <authorList>
            <consortium name="Lawrence Berkeley National Laboratory"/>
            <person name="Nybo J.L."/>
            <person name="Vesth T.C."/>
            <person name="Theobald S."/>
            <person name="Frisvad J.C."/>
            <person name="Larsen T.O."/>
            <person name="Kjaerboelling I."/>
            <person name="Rothschild-Mancinelli K."/>
            <person name="Lyhne E.K."/>
            <person name="Kogle M.E."/>
            <person name="Barry K."/>
            <person name="Clum A."/>
            <person name="Na H."/>
            <person name="Ledsgaard L."/>
            <person name="Lin J."/>
            <person name="Lipzen A."/>
            <person name="Kuo A."/>
            <person name="Riley R."/>
            <person name="Mondo S."/>
            <person name="Labutti K."/>
            <person name="Haridas S."/>
            <person name="Pangalinan J."/>
            <person name="Salamov A.A."/>
            <person name="Simmons B.A."/>
            <person name="Magnuson J.K."/>
            <person name="Chen J."/>
            <person name="Drula E."/>
            <person name="Henrissat B."/>
            <person name="Wiebenga A."/>
            <person name="Lubbers R.J."/>
            <person name="Gomes A.C."/>
            <person name="Makela M.R."/>
            <person name="Stajich J."/>
            <person name="Grigoriev I.V."/>
            <person name="Mortensen U.H."/>
            <person name="De Vries R.P."/>
            <person name="Baker S.E."/>
            <person name="Andersen M.R."/>
        </authorList>
    </citation>
    <scope>NUCLEOTIDE SEQUENCE [LARGE SCALE GENOMIC DNA]</scope>
    <source>
        <strain evidence="5 6">CBS 123904</strain>
    </source>
</reference>